<comment type="caution">
    <text evidence="3">The sequence shown here is derived from an EMBL/GenBank/DDBJ whole genome shotgun (WGS) entry which is preliminary data.</text>
</comment>
<evidence type="ECO:0000313" key="3">
    <source>
        <dbReference type="EMBL" id="TYA15240.1"/>
    </source>
</evidence>
<dbReference type="OrthoDB" id="162319at2"/>
<protein>
    <recommendedName>
        <fullName evidence="2">YCII-related domain-containing protein</fullName>
    </recommendedName>
</protein>
<feature type="domain" description="YCII-related" evidence="2">
    <location>
        <begin position="12"/>
        <end position="92"/>
    </location>
</feature>
<comment type="similarity">
    <text evidence="1">Belongs to the YciI family.</text>
</comment>
<proteinExistence type="inferred from homology"/>
<dbReference type="Gene3D" id="3.30.70.1060">
    <property type="entry name" value="Dimeric alpha+beta barrel"/>
    <property type="match status" value="1"/>
</dbReference>
<dbReference type="InterPro" id="IPR011008">
    <property type="entry name" value="Dimeric_a/b-barrel"/>
</dbReference>
<evidence type="ECO:0000313" key="4">
    <source>
        <dbReference type="Proteomes" id="UP000325218"/>
    </source>
</evidence>
<evidence type="ECO:0000259" key="2">
    <source>
        <dbReference type="Pfam" id="PF03795"/>
    </source>
</evidence>
<dbReference type="Proteomes" id="UP000325218">
    <property type="component" value="Unassembled WGS sequence"/>
</dbReference>
<reference evidence="3 4" key="1">
    <citation type="submission" date="2019-08" db="EMBL/GenBank/DDBJ databases">
        <title>Genome sequencing of Paenibacillus faecis DSM 23593(T).</title>
        <authorList>
            <person name="Kook J.-K."/>
            <person name="Park S.-N."/>
            <person name="Lim Y.K."/>
        </authorList>
    </citation>
    <scope>NUCLEOTIDE SEQUENCE [LARGE SCALE GENOMIC DNA]</scope>
    <source>
        <strain evidence="3 4">DSM 23593</strain>
    </source>
</reference>
<dbReference type="PANTHER" id="PTHR37828:SF1">
    <property type="entry name" value="YCII-RELATED DOMAIN-CONTAINING PROTEIN"/>
    <property type="match status" value="1"/>
</dbReference>
<keyword evidence="4" id="KW-1185">Reference proteome</keyword>
<gene>
    <name evidence="3" type="ORF">FRY98_06255</name>
</gene>
<evidence type="ECO:0000256" key="1">
    <source>
        <dbReference type="ARBA" id="ARBA00007689"/>
    </source>
</evidence>
<name>A0A5D0CZR4_9BACL</name>
<accession>A0A5D0CZR4</accession>
<dbReference type="SUPFAM" id="SSF54909">
    <property type="entry name" value="Dimeric alpha+beta barrel"/>
    <property type="match status" value="1"/>
</dbReference>
<sequence>MGNDLIDKNYTRYVILLTLNPGKTLDEPLIREHVRHLRKLDRLGKLVMCGPFGNYKGGMVIIEAEGMEEAMQWAEQDPFVKSGAENYEIRTWEISCEENNHLGMG</sequence>
<dbReference type="InterPro" id="IPR005545">
    <property type="entry name" value="YCII"/>
</dbReference>
<dbReference type="EMBL" id="VSDO01000001">
    <property type="protein sequence ID" value="TYA15240.1"/>
    <property type="molecule type" value="Genomic_DNA"/>
</dbReference>
<dbReference type="RefSeq" id="WP_148450830.1">
    <property type="nucleotide sequence ID" value="NZ_VSDO01000001.1"/>
</dbReference>
<dbReference type="PANTHER" id="PTHR37828">
    <property type="entry name" value="GSR2449 PROTEIN"/>
    <property type="match status" value="1"/>
</dbReference>
<dbReference type="AlphaFoldDB" id="A0A5D0CZR4"/>
<dbReference type="Pfam" id="PF03795">
    <property type="entry name" value="YCII"/>
    <property type="match status" value="1"/>
</dbReference>
<organism evidence="3 4">
    <name type="scientific">Paenibacillus faecis</name>
    <dbReference type="NCBI Taxonomy" id="862114"/>
    <lineage>
        <taxon>Bacteria</taxon>
        <taxon>Bacillati</taxon>
        <taxon>Bacillota</taxon>
        <taxon>Bacilli</taxon>
        <taxon>Bacillales</taxon>
        <taxon>Paenibacillaceae</taxon>
        <taxon>Paenibacillus</taxon>
    </lineage>
</organism>